<dbReference type="InterPro" id="IPR029044">
    <property type="entry name" value="Nucleotide-diphossugar_trans"/>
</dbReference>
<dbReference type="InterPro" id="IPR050256">
    <property type="entry name" value="Glycosyltransferase_2"/>
</dbReference>
<evidence type="ECO:0000256" key="5">
    <source>
        <dbReference type="ARBA" id="ARBA00022692"/>
    </source>
</evidence>
<keyword evidence="3" id="KW-0328">Glycosyltransferase</keyword>
<keyword evidence="7 9" id="KW-0472">Membrane</keyword>
<evidence type="ECO:0000259" key="10">
    <source>
        <dbReference type="Pfam" id="PF00535"/>
    </source>
</evidence>
<dbReference type="CDD" id="cd04187">
    <property type="entry name" value="DPM1_like_bac"/>
    <property type="match status" value="1"/>
</dbReference>
<comment type="subcellular location">
    <subcellularLocation>
        <location evidence="1">Cell membrane</location>
        <topology evidence="1">Multi-pass membrane protein</topology>
    </subcellularLocation>
</comment>
<protein>
    <submittedName>
        <fullName evidence="11">Glycosyltransferase</fullName>
    </submittedName>
</protein>
<dbReference type="Pfam" id="PF00535">
    <property type="entry name" value="Glycos_transf_2"/>
    <property type="match status" value="1"/>
</dbReference>
<evidence type="ECO:0000313" key="12">
    <source>
        <dbReference type="Proteomes" id="UP000216215"/>
    </source>
</evidence>
<evidence type="ECO:0000256" key="2">
    <source>
        <dbReference type="ARBA" id="ARBA00022475"/>
    </source>
</evidence>
<evidence type="ECO:0000313" key="11">
    <source>
        <dbReference type="EMBL" id="PAQ01862.1"/>
    </source>
</evidence>
<proteinExistence type="inferred from homology"/>
<keyword evidence="2" id="KW-1003">Cell membrane</keyword>
<dbReference type="SUPFAM" id="SSF53448">
    <property type="entry name" value="Nucleotide-diphospho-sugar transferases"/>
    <property type="match status" value="1"/>
</dbReference>
<evidence type="ECO:0000256" key="6">
    <source>
        <dbReference type="ARBA" id="ARBA00022989"/>
    </source>
</evidence>
<evidence type="ECO:0000256" key="1">
    <source>
        <dbReference type="ARBA" id="ARBA00004651"/>
    </source>
</evidence>
<keyword evidence="4" id="KW-0808">Transferase</keyword>
<dbReference type="Proteomes" id="UP000216215">
    <property type="component" value="Unassembled WGS sequence"/>
</dbReference>
<gene>
    <name evidence="11" type="ORF">CIT25_10465</name>
</gene>
<dbReference type="PANTHER" id="PTHR48090:SF1">
    <property type="entry name" value="PROPHAGE BACTOPRENOL GLUCOSYL TRANSFERASE HOMOLOG"/>
    <property type="match status" value="1"/>
</dbReference>
<feature type="transmembrane region" description="Helical" evidence="9">
    <location>
        <begin position="287"/>
        <end position="312"/>
    </location>
</feature>
<evidence type="ECO:0000256" key="8">
    <source>
        <dbReference type="ARBA" id="ARBA00038152"/>
    </source>
</evidence>
<dbReference type="FunFam" id="3.90.550.10:FF:000079">
    <property type="entry name" value="Probable glycosyl transferase"/>
    <property type="match status" value="1"/>
</dbReference>
<keyword evidence="12" id="KW-1185">Reference proteome</keyword>
<reference evidence="12" key="1">
    <citation type="submission" date="2017-08" db="EMBL/GenBank/DDBJ databases">
        <title>Mesorhizobium wenxinae sp. nov., a novel rhizobial species isolated from root nodules of chickpea (Cicer arietinum L.).</title>
        <authorList>
            <person name="Zhang J."/>
        </authorList>
    </citation>
    <scope>NUCLEOTIDE SEQUENCE [LARGE SCALE GENOMIC DNA]</scope>
    <source>
        <strain evidence="12">USDA 3392</strain>
    </source>
</reference>
<comment type="caution">
    <text evidence="11">The sequence shown here is derived from an EMBL/GenBank/DDBJ whole genome shotgun (WGS) entry which is preliminary data.</text>
</comment>
<comment type="similarity">
    <text evidence="8">Belongs to the glycosyltransferase 2 family. GtrB subfamily.</text>
</comment>
<dbReference type="RefSeq" id="WP_095484480.1">
    <property type="nucleotide sequence ID" value="NZ_CP088151.1"/>
</dbReference>
<accession>A0AB36RAE5</accession>
<evidence type="ECO:0000256" key="3">
    <source>
        <dbReference type="ARBA" id="ARBA00022676"/>
    </source>
</evidence>
<name>A0AB36RAE5_9HYPH</name>
<keyword evidence="6 9" id="KW-1133">Transmembrane helix</keyword>
<dbReference type="Gene3D" id="3.90.550.10">
    <property type="entry name" value="Spore Coat Polysaccharide Biosynthesis Protein SpsA, Chain A"/>
    <property type="match status" value="1"/>
</dbReference>
<evidence type="ECO:0000256" key="7">
    <source>
        <dbReference type="ARBA" id="ARBA00023136"/>
    </source>
</evidence>
<organism evidence="11 12">
    <name type="scientific">Mesorhizobium mediterraneum</name>
    <dbReference type="NCBI Taxonomy" id="43617"/>
    <lineage>
        <taxon>Bacteria</taxon>
        <taxon>Pseudomonadati</taxon>
        <taxon>Pseudomonadota</taxon>
        <taxon>Alphaproteobacteria</taxon>
        <taxon>Hyphomicrobiales</taxon>
        <taxon>Phyllobacteriaceae</taxon>
        <taxon>Mesorhizobium</taxon>
    </lineage>
</organism>
<keyword evidence="5 9" id="KW-0812">Transmembrane</keyword>
<feature type="transmembrane region" description="Helical" evidence="9">
    <location>
        <begin position="254"/>
        <end position="275"/>
    </location>
</feature>
<dbReference type="EMBL" id="NPKI01000015">
    <property type="protein sequence ID" value="PAQ01862.1"/>
    <property type="molecule type" value="Genomic_DNA"/>
</dbReference>
<dbReference type="GO" id="GO:0005886">
    <property type="term" value="C:plasma membrane"/>
    <property type="evidence" value="ECO:0007669"/>
    <property type="project" value="UniProtKB-SubCell"/>
</dbReference>
<dbReference type="InterPro" id="IPR001173">
    <property type="entry name" value="Glyco_trans_2-like"/>
</dbReference>
<evidence type="ECO:0000256" key="4">
    <source>
        <dbReference type="ARBA" id="ARBA00022679"/>
    </source>
</evidence>
<feature type="domain" description="Glycosyltransferase 2-like" evidence="10">
    <location>
        <begin position="28"/>
        <end position="193"/>
    </location>
</feature>
<evidence type="ECO:0000256" key="9">
    <source>
        <dbReference type="SAM" id="Phobius"/>
    </source>
</evidence>
<dbReference type="PANTHER" id="PTHR48090">
    <property type="entry name" value="UNDECAPRENYL-PHOSPHATE 4-DEOXY-4-FORMAMIDO-L-ARABINOSE TRANSFERASE-RELATED"/>
    <property type="match status" value="1"/>
</dbReference>
<sequence length="335" mass="37355">MNAPFLHIDRPAADRVAHPGSGTATIALIVPVHNEEGAIAPFLKAVCESIDPLQEHGVTFDLIFVNDGSSDATLERLIEARQADPRIRVIDLSRNFGKEAAMTAGLDSCDADAAIPIDVDLQDPPHVIPLLVEKWREGFEVVLAKRANRSSDSFLKQRSASTFYRVHNWIAQQKIPHDVGDFRLIDRQVIEALRSLPERRRFMKGLFAWVGFRTATVEYVRDRRIAGQSKFSGWRLWNFALEGITSFSTAPLEIWTYVGATISALSFLYGLLIVAKTMIFGADVPGYASLLVSVLFLGGIQLLGIGIIGQYLGRVYAEIKQRPIYIVRRKYEGMN</sequence>
<dbReference type="GO" id="GO:0016757">
    <property type="term" value="F:glycosyltransferase activity"/>
    <property type="evidence" value="ECO:0007669"/>
    <property type="project" value="UniProtKB-KW"/>
</dbReference>
<dbReference type="AlphaFoldDB" id="A0AB36RAE5"/>